<dbReference type="AlphaFoldDB" id="A0A2J6SXY8"/>
<organism evidence="1 2">
    <name type="scientific">Hyaloscypha bicolor E</name>
    <dbReference type="NCBI Taxonomy" id="1095630"/>
    <lineage>
        <taxon>Eukaryota</taxon>
        <taxon>Fungi</taxon>
        <taxon>Dikarya</taxon>
        <taxon>Ascomycota</taxon>
        <taxon>Pezizomycotina</taxon>
        <taxon>Leotiomycetes</taxon>
        <taxon>Helotiales</taxon>
        <taxon>Hyaloscyphaceae</taxon>
        <taxon>Hyaloscypha</taxon>
        <taxon>Hyaloscypha bicolor</taxon>
    </lineage>
</organism>
<evidence type="ECO:0000313" key="1">
    <source>
        <dbReference type="EMBL" id="PMD55621.1"/>
    </source>
</evidence>
<dbReference type="InParanoid" id="A0A2J6SXY8"/>
<keyword evidence="2" id="KW-1185">Reference proteome</keyword>
<reference evidence="1 2" key="1">
    <citation type="submission" date="2016-04" db="EMBL/GenBank/DDBJ databases">
        <title>A degradative enzymes factory behind the ericoid mycorrhizal symbiosis.</title>
        <authorList>
            <consortium name="DOE Joint Genome Institute"/>
            <person name="Martino E."/>
            <person name="Morin E."/>
            <person name="Grelet G."/>
            <person name="Kuo A."/>
            <person name="Kohler A."/>
            <person name="Daghino S."/>
            <person name="Barry K."/>
            <person name="Choi C."/>
            <person name="Cichocki N."/>
            <person name="Clum A."/>
            <person name="Copeland A."/>
            <person name="Hainaut M."/>
            <person name="Haridas S."/>
            <person name="Labutti K."/>
            <person name="Lindquist E."/>
            <person name="Lipzen A."/>
            <person name="Khouja H.-R."/>
            <person name="Murat C."/>
            <person name="Ohm R."/>
            <person name="Olson A."/>
            <person name="Spatafora J."/>
            <person name="Veneault-Fourrey C."/>
            <person name="Henrissat B."/>
            <person name="Grigoriev I."/>
            <person name="Martin F."/>
            <person name="Perotto S."/>
        </authorList>
    </citation>
    <scope>NUCLEOTIDE SEQUENCE [LARGE SCALE GENOMIC DNA]</scope>
    <source>
        <strain evidence="1 2">E</strain>
    </source>
</reference>
<dbReference type="RefSeq" id="XP_024732525.1">
    <property type="nucleotide sequence ID" value="XM_024887874.1"/>
</dbReference>
<accession>A0A2J6SXY8</accession>
<proteinExistence type="predicted"/>
<dbReference type="GeneID" id="36595950"/>
<sequence>MQEKVESGSPRNALRLARSRYRLNGDRLLRSFGLNWLMGKHAESTANEMMIQDLQKRETKNGTRFRGEVARIFPPTLSSTWCGPTETVHRTGGLGMRGDHYHLSPIASNLFRFRNFAFRAGYIGMTKKSPPAVKSFLAYPALPFSNRSRANSTHFTHLKSASCGYC</sequence>
<gene>
    <name evidence="1" type="ORF">K444DRAFT_694674</name>
</gene>
<dbReference type="EMBL" id="KZ613854">
    <property type="protein sequence ID" value="PMD55621.1"/>
    <property type="molecule type" value="Genomic_DNA"/>
</dbReference>
<evidence type="ECO:0000313" key="2">
    <source>
        <dbReference type="Proteomes" id="UP000235371"/>
    </source>
</evidence>
<name>A0A2J6SXY8_9HELO</name>
<dbReference type="Proteomes" id="UP000235371">
    <property type="component" value="Unassembled WGS sequence"/>
</dbReference>
<protein>
    <submittedName>
        <fullName evidence="1">Uncharacterized protein</fullName>
    </submittedName>
</protein>